<proteinExistence type="predicted"/>
<feature type="transmembrane region" description="Helical" evidence="9">
    <location>
        <begin position="216"/>
        <end position="249"/>
    </location>
</feature>
<dbReference type="PANTHER" id="PTHR33908">
    <property type="entry name" value="MANNOSYLTRANSFERASE YKCB-RELATED"/>
    <property type="match status" value="1"/>
</dbReference>
<dbReference type="Proteomes" id="UP001237823">
    <property type="component" value="Unassembled WGS sequence"/>
</dbReference>
<evidence type="ECO:0000256" key="7">
    <source>
        <dbReference type="ARBA" id="ARBA00023136"/>
    </source>
</evidence>
<evidence type="ECO:0000256" key="3">
    <source>
        <dbReference type="ARBA" id="ARBA00022676"/>
    </source>
</evidence>
<comment type="subcellular location">
    <subcellularLocation>
        <location evidence="1">Cell membrane</location>
        <topology evidence="1">Multi-pass membrane protein</topology>
    </subcellularLocation>
</comment>
<dbReference type="InterPro" id="IPR050297">
    <property type="entry name" value="LipidA_mod_glycosyltrf_83"/>
</dbReference>
<feature type="transmembrane region" description="Helical" evidence="9">
    <location>
        <begin position="191"/>
        <end position="210"/>
    </location>
</feature>
<feature type="transmembrane region" description="Helical" evidence="9">
    <location>
        <begin position="477"/>
        <end position="499"/>
    </location>
</feature>
<keyword evidence="6 9" id="KW-1133">Transmembrane helix</keyword>
<feature type="transmembrane region" description="Helical" evidence="9">
    <location>
        <begin position="135"/>
        <end position="157"/>
    </location>
</feature>
<evidence type="ECO:0000256" key="6">
    <source>
        <dbReference type="ARBA" id="ARBA00022989"/>
    </source>
</evidence>
<organism evidence="10 11">
    <name type="scientific">Curtobacterium citri</name>
    <dbReference type="NCBI Taxonomy" id="3055139"/>
    <lineage>
        <taxon>Bacteria</taxon>
        <taxon>Bacillati</taxon>
        <taxon>Actinomycetota</taxon>
        <taxon>Actinomycetes</taxon>
        <taxon>Micrococcales</taxon>
        <taxon>Microbacteriaceae</taxon>
        <taxon>Curtobacterium</taxon>
    </lineage>
</organism>
<sequence length="579" mass="60569">MSVVPATVRPRVTRTELLAVVGTTLLFGLLLTTWAYVTPPLHGPDELANVDAALHLAIGQAWPAAGDLHYIQGLISQNVPALPPAAADRGSIAAIVGDGSVNELVNPMSQHPPTYFLGQAVVAHLIDFTTRRWDVVLLAMRLVDVLLVLPLPALVWASVRRATRSRRAGAAALAAVFAVPQLAQLGSSVSAWAPVITAGALATWLAVRVFTGDRSWWTVLALGGSLAVGTAVMAAGFLAVPFAIVAVLAPRAPLAPSWPGRVLRAVVVLAVPAVTTGWWYARQFVRTGTPQPQAFPTATATWPVGEPPAPTQFAGTFWNGLSESFWGRFGRYEWPLSSVVVDTATVVALAAVVWAATRRGADRRTMLVAGVFPATALLVVLGRDWATYAGHMSVAVTQGRFLFPALAALLVLQAAAWSGLLRHPSTATRFARCLLVVAALVAIGAIGLLAVASYQALQFPPSTAGLSTMAITVPYGLKPLALLVAVTGVVAVVVGATLWRAVGPTADVLRDGSGPDDDRVAVAHRAAPGTVPAAHDVVPAHDHEPVPAHDHETEDADRAADAVPLDSPPTDAPTQRNHP</sequence>
<evidence type="ECO:0008006" key="12">
    <source>
        <dbReference type="Google" id="ProtNLM"/>
    </source>
</evidence>
<feature type="region of interest" description="Disordered" evidence="8">
    <location>
        <begin position="531"/>
        <end position="579"/>
    </location>
</feature>
<evidence type="ECO:0000313" key="10">
    <source>
        <dbReference type="EMBL" id="MDM7883889.1"/>
    </source>
</evidence>
<evidence type="ECO:0000313" key="11">
    <source>
        <dbReference type="Proteomes" id="UP001237823"/>
    </source>
</evidence>
<evidence type="ECO:0000256" key="5">
    <source>
        <dbReference type="ARBA" id="ARBA00022692"/>
    </source>
</evidence>
<accession>A0ABT7T4M7</accession>
<dbReference type="RefSeq" id="WP_289457501.1">
    <property type="nucleotide sequence ID" value="NZ_JAUCML010000001.1"/>
</dbReference>
<name>A0ABT7T4M7_9MICO</name>
<feature type="transmembrane region" description="Helical" evidence="9">
    <location>
        <begin position="433"/>
        <end position="457"/>
    </location>
</feature>
<keyword evidence="7 9" id="KW-0472">Membrane</keyword>
<keyword evidence="5 9" id="KW-0812">Transmembrane</keyword>
<comment type="caution">
    <text evidence="10">The sequence shown here is derived from an EMBL/GenBank/DDBJ whole genome shotgun (WGS) entry which is preliminary data.</text>
</comment>
<evidence type="ECO:0000256" key="2">
    <source>
        <dbReference type="ARBA" id="ARBA00022475"/>
    </source>
</evidence>
<reference evidence="10 11" key="1">
    <citation type="submission" date="2023-06" db="EMBL/GenBank/DDBJ databases">
        <authorList>
            <person name="Feng G."/>
            <person name="Li J."/>
            <person name="Zhu H."/>
        </authorList>
    </citation>
    <scope>NUCLEOTIDE SEQUENCE [LARGE SCALE GENOMIC DNA]</scope>
    <source>
        <strain evidence="10 11">RHCKG23</strain>
    </source>
</reference>
<feature type="transmembrane region" description="Helical" evidence="9">
    <location>
        <begin position="401"/>
        <end position="421"/>
    </location>
</feature>
<keyword evidence="2" id="KW-1003">Cell membrane</keyword>
<feature type="transmembrane region" description="Helical" evidence="9">
    <location>
        <begin position="334"/>
        <end position="357"/>
    </location>
</feature>
<dbReference type="PANTHER" id="PTHR33908:SF11">
    <property type="entry name" value="MEMBRANE PROTEIN"/>
    <property type="match status" value="1"/>
</dbReference>
<evidence type="ECO:0000256" key="4">
    <source>
        <dbReference type="ARBA" id="ARBA00022679"/>
    </source>
</evidence>
<feature type="transmembrane region" description="Helical" evidence="9">
    <location>
        <begin position="261"/>
        <end position="281"/>
    </location>
</feature>
<feature type="compositionally biased region" description="Basic and acidic residues" evidence="8">
    <location>
        <begin position="538"/>
        <end position="560"/>
    </location>
</feature>
<keyword evidence="11" id="KW-1185">Reference proteome</keyword>
<gene>
    <name evidence="10" type="ORF">QUG92_02115</name>
</gene>
<feature type="transmembrane region" description="Helical" evidence="9">
    <location>
        <begin position="364"/>
        <end position="381"/>
    </location>
</feature>
<keyword evidence="3" id="KW-0328">Glycosyltransferase</keyword>
<dbReference type="EMBL" id="JAUCML010000001">
    <property type="protein sequence ID" value="MDM7883889.1"/>
    <property type="molecule type" value="Genomic_DNA"/>
</dbReference>
<evidence type="ECO:0000256" key="9">
    <source>
        <dbReference type="SAM" id="Phobius"/>
    </source>
</evidence>
<evidence type="ECO:0000256" key="8">
    <source>
        <dbReference type="SAM" id="MobiDB-lite"/>
    </source>
</evidence>
<evidence type="ECO:0000256" key="1">
    <source>
        <dbReference type="ARBA" id="ARBA00004651"/>
    </source>
</evidence>
<keyword evidence="4" id="KW-0808">Transferase</keyword>
<feature type="transmembrane region" description="Helical" evidence="9">
    <location>
        <begin position="17"/>
        <end position="37"/>
    </location>
</feature>
<protein>
    <recommendedName>
        <fullName evidence="12">Dolichyl-phosphate-mannose-protein mannosyltransferase</fullName>
    </recommendedName>
</protein>